<sequence length="209" mass="22720">MPAGVCGQGAGRCSANLVLLLCLLAATMLKILKALEVLAFGFDANCWNGVLVLSEERSLFLDTRPMTVCNRPLCGVKRNPAKAAPRRRGDFKPSRTTIITVHKPRDPTKETNACSQSARTHPIERQQSVRNSNQTPPSKQVESSPTTSCTKSIPAHHVQPPQGNRINKWGNITAGTPTAETSRHFFFQSHHEQEPPRAQPTGPKGPAAS</sequence>
<gene>
    <name evidence="3" type="ORF">Nepgr_026646</name>
</gene>
<dbReference type="Proteomes" id="UP001279734">
    <property type="component" value="Unassembled WGS sequence"/>
</dbReference>
<name>A0AAD3T8H1_NEPGR</name>
<evidence type="ECO:0000256" key="2">
    <source>
        <dbReference type="SAM" id="SignalP"/>
    </source>
</evidence>
<protein>
    <recommendedName>
        <fullName evidence="5">Secreted protein</fullName>
    </recommendedName>
</protein>
<evidence type="ECO:0000313" key="3">
    <source>
        <dbReference type="EMBL" id="GMH24803.1"/>
    </source>
</evidence>
<evidence type="ECO:0000313" key="4">
    <source>
        <dbReference type="Proteomes" id="UP001279734"/>
    </source>
</evidence>
<feature type="region of interest" description="Disordered" evidence="1">
    <location>
        <begin position="103"/>
        <end position="209"/>
    </location>
</feature>
<keyword evidence="4" id="KW-1185">Reference proteome</keyword>
<feature type="chain" id="PRO_5042062465" description="Secreted protein" evidence="2">
    <location>
        <begin position="35"/>
        <end position="209"/>
    </location>
</feature>
<dbReference type="AlphaFoldDB" id="A0AAD3T8H1"/>
<keyword evidence="2" id="KW-0732">Signal</keyword>
<proteinExistence type="predicted"/>
<reference evidence="3" key="1">
    <citation type="submission" date="2023-05" db="EMBL/GenBank/DDBJ databases">
        <title>Nepenthes gracilis genome sequencing.</title>
        <authorList>
            <person name="Fukushima K."/>
        </authorList>
    </citation>
    <scope>NUCLEOTIDE SEQUENCE</scope>
    <source>
        <strain evidence="3">SING2019-196</strain>
    </source>
</reference>
<evidence type="ECO:0008006" key="5">
    <source>
        <dbReference type="Google" id="ProtNLM"/>
    </source>
</evidence>
<organism evidence="3 4">
    <name type="scientific">Nepenthes gracilis</name>
    <name type="common">Slender pitcher plant</name>
    <dbReference type="NCBI Taxonomy" id="150966"/>
    <lineage>
        <taxon>Eukaryota</taxon>
        <taxon>Viridiplantae</taxon>
        <taxon>Streptophyta</taxon>
        <taxon>Embryophyta</taxon>
        <taxon>Tracheophyta</taxon>
        <taxon>Spermatophyta</taxon>
        <taxon>Magnoliopsida</taxon>
        <taxon>eudicotyledons</taxon>
        <taxon>Gunneridae</taxon>
        <taxon>Pentapetalae</taxon>
        <taxon>Caryophyllales</taxon>
        <taxon>Nepenthaceae</taxon>
        <taxon>Nepenthes</taxon>
    </lineage>
</organism>
<feature type="compositionally biased region" description="Polar residues" evidence="1">
    <location>
        <begin position="110"/>
        <end position="151"/>
    </location>
</feature>
<dbReference type="EMBL" id="BSYO01000028">
    <property type="protein sequence ID" value="GMH24803.1"/>
    <property type="molecule type" value="Genomic_DNA"/>
</dbReference>
<comment type="caution">
    <text evidence="3">The sequence shown here is derived from an EMBL/GenBank/DDBJ whole genome shotgun (WGS) entry which is preliminary data.</text>
</comment>
<evidence type="ECO:0000256" key="1">
    <source>
        <dbReference type="SAM" id="MobiDB-lite"/>
    </source>
</evidence>
<accession>A0AAD3T8H1</accession>
<feature type="signal peptide" evidence="2">
    <location>
        <begin position="1"/>
        <end position="34"/>
    </location>
</feature>